<dbReference type="InParanoid" id="K1PV58"/>
<keyword evidence="1" id="KW-1133">Transmembrane helix</keyword>
<reference evidence="2" key="1">
    <citation type="journal article" date="2012" name="Nature">
        <title>The oyster genome reveals stress adaptation and complexity of shell formation.</title>
        <authorList>
            <person name="Zhang G."/>
            <person name="Fang X."/>
            <person name="Guo X."/>
            <person name="Li L."/>
            <person name="Luo R."/>
            <person name="Xu F."/>
            <person name="Yang P."/>
            <person name="Zhang L."/>
            <person name="Wang X."/>
            <person name="Qi H."/>
            <person name="Xiong Z."/>
            <person name="Que H."/>
            <person name="Xie Y."/>
            <person name="Holland P.W."/>
            <person name="Paps J."/>
            <person name="Zhu Y."/>
            <person name="Wu F."/>
            <person name="Chen Y."/>
            <person name="Wang J."/>
            <person name="Peng C."/>
            <person name="Meng J."/>
            <person name="Yang L."/>
            <person name="Liu J."/>
            <person name="Wen B."/>
            <person name="Zhang N."/>
            <person name="Huang Z."/>
            <person name="Zhu Q."/>
            <person name="Feng Y."/>
            <person name="Mount A."/>
            <person name="Hedgecock D."/>
            <person name="Xu Z."/>
            <person name="Liu Y."/>
            <person name="Domazet-Loso T."/>
            <person name="Du Y."/>
            <person name="Sun X."/>
            <person name="Zhang S."/>
            <person name="Liu B."/>
            <person name="Cheng P."/>
            <person name="Jiang X."/>
            <person name="Li J."/>
            <person name="Fan D."/>
            <person name="Wang W."/>
            <person name="Fu W."/>
            <person name="Wang T."/>
            <person name="Wang B."/>
            <person name="Zhang J."/>
            <person name="Peng Z."/>
            <person name="Li Y."/>
            <person name="Li N."/>
            <person name="Wang J."/>
            <person name="Chen M."/>
            <person name="He Y."/>
            <person name="Tan F."/>
            <person name="Song X."/>
            <person name="Zheng Q."/>
            <person name="Huang R."/>
            <person name="Yang H."/>
            <person name="Du X."/>
            <person name="Chen L."/>
            <person name="Yang M."/>
            <person name="Gaffney P.M."/>
            <person name="Wang S."/>
            <person name="Luo L."/>
            <person name="She Z."/>
            <person name="Ming Y."/>
            <person name="Huang W."/>
            <person name="Zhang S."/>
            <person name="Huang B."/>
            <person name="Zhang Y."/>
            <person name="Qu T."/>
            <person name="Ni P."/>
            <person name="Miao G."/>
            <person name="Wang J."/>
            <person name="Wang Q."/>
            <person name="Steinberg C.E."/>
            <person name="Wang H."/>
            <person name="Li N."/>
            <person name="Qian L."/>
            <person name="Zhang G."/>
            <person name="Li Y."/>
            <person name="Yang H."/>
            <person name="Liu X."/>
            <person name="Wang J."/>
            <person name="Yin Y."/>
            <person name="Wang J."/>
        </authorList>
    </citation>
    <scope>NUCLEOTIDE SEQUENCE [LARGE SCALE GENOMIC DNA]</scope>
    <source>
        <strain evidence="2">05x7-T-G4-1.051#20</strain>
    </source>
</reference>
<keyword evidence="1" id="KW-0812">Transmembrane</keyword>
<dbReference type="HOGENOM" id="CLU_1355822_0_0_1"/>
<proteinExistence type="predicted"/>
<protein>
    <submittedName>
        <fullName evidence="2">Uncharacterized protein</fullName>
    </submittedName>
</protein>
<organism evidence="2">
    <name type="scientific">Magallana gigas</name>
    <name type="common">Pacific oyster</name>
    <name type="synonym">Crassostrea gigas</name>
    <dbReference type="NCBI Taxonomy" id="29159"/>
    <lineage>
        <taxon>Eukaryota</taxon>
        <taxon>Metazoa</taxon>
        <taxon>Spiralia</taxon>
        <taxon>Lophotrochozoa</taxon>
        <taxon>Mollusca</taxon>
        <taxon>Bivalvia</taxon>
        <taxon>Autobranchia</taxon>
        <taxon>Pteriomorphia</taxon>
        <taxon>Ostreida</taxon>
        <taxon>Ostreoidea</taxon>
        <taxon>Ostreidae</taxon>
        <taxon>Magallana</taxon>
    </lineage>
</organism>
<gene>
    <name evidence="2" type="ORF">CGI_10001339</name>
</gene>
<evidence type="ECO:0000313" key="2">
    <source>
        <dbReference type="EMBL" id="EKC22874.1"/>
    </source>
</evidence>
<dbReference type="AlphaFoldDB" id="K1PV58"/>
<feature type="transmembrane region" description="Helical" evidence="1">
    <location>
        <begin position="44"/>
        <end position="70"/>
    </location>
</feature>
<accession>K1PV58</accession>
<name>K1PV58_MAGGI</name>
<keyword evidence="1" id="KW-0472">Membrane</keyword>
<sequence>MDSKVECVKKGSCDHISGVCHGGCLSGWTGDRCDQGSSVAAEDIPFTIIGAVVGVFVIVLLALLVVCLLVRRKRRLDTKSEDAIGLEPMETPMSERKTNVYYDDTDEEYPMSYHNVSYITNAEEQRDSELEDTESEIETKSGGSMADLNDVELISENLGDISIKDLHDYILRKHELMNEGFKAEFKVGKIALIISLISLIYI</sequence>
<evidence type="ECO:0000256" key="1">
    <source>
        <dbReference type="SAM" id="Phobius"/>
    </source>
</evidence>
<dbReference type="EMBL" id="JH816515">
    <property type="protein sequence ID" value="EKC22874.1"/>
    <property type="molecule type" value="Genomic_DNA"/>
</dbReference>